<evidence type="ECO:0000313" key="3">
    <source>
        <dbReference type="Proteomes" id="UP001562357"/>
    </source>
</evidence>
<dbReference type="Pfam" id="PF01636">
    <property type="entry name" value="APH"/>
    <property type="match status" value="1"/>
</dbReference>
<dbReference type="PANTHER" id="PTHR21310:SF15">
    <property type="entry name" value="AMINOGLYCOSIDE PHOSPHOTRANSFERASE DOMAIN-CONTAINING PROTEIN"/>
    <property type="match status" value="1"/>
</dbReference>
<evidence type="ECO:0000313" key="2">
    <source>
        <dbReference type="EMBL" id="GAB0132577.1"/>
    </source>
</evidence>
<protein>
    <recommendedName>
        <fullName evidence="1">Aminoglycoside phosphotransferase domain-containing protein</fullName>
    </recommendedName>
</protein>
<keyword evidence="3" id="KW-1185">Reference proteome</keyword>
<dbReference type="InterPro" id="IPR011009">
    <property type="entry name" value="Kinase-like_dom_sf"/>
</dbReference>
<feature type="domain" description="Aminoglycoside phosphotransferase" evidence="1">
    <location>
        <begin position="223"/>
        <end position="276"/>
    </location>
</feature>
<accession>A0ABQ0CH28</accession>
<dbReference type="SUPFAM" id="SSF56112">
    <property type="entry name" value="Protein kinase-like (PK-like)"/>
    <property type="match status" value="1"/>
</dbReference>
<organism evidence="2 3">
    <name type="scientific">Epichloe bromicola</name>
    <dbReference type="NCBI Taxonomy" id="79588"/>
    <lineage>
        <taxon>Eukaryota</taxon>
        <taxon>Fungi</taxon>
        <taxon>Dikarya</taxon>
        <taxon>Ascomycota</taxon>
        <taxon>Pezizomycotina</taxon>
        <taxon>Sordariomycetes</taxon>
        <taxon>Hypocreomycetidae</taxon>
        <taxon>Hypocreales</taxon>
        <taxon>Clavicipitaceae</taxon>
        <taxon>Epichloe</taxon>
    </lineage>
</organism>
<comment type="caution">
    <text evidence="2">The sequence shown here is derived from an EMBL/GenBank/DDBJ whole genome shotgun (WGS) entry which is preliminary data.</text>
</comment>
<name>A0ABQ0CH28_9HYPO</name>
<evidence type="ECO:0000259" key="1">
    <source>
        <dbReference type="Pfam" id="PF01636"/>
    </source>
</evidence>
<dbReference type="InterPro" id="IPR002575">
    <property type="entry name" value="Aminoglycoside_PTrfase"/>
</dbReference>
<dbReference type="PANTHER" id="PTHR21310">
    <property type="entry name" value="AMINOGLYCOSIDE PHOSPHOTRANSFERASE-RELATED-RELATED"/>
    <property type="match status" value="1"/>
</dbReference>
<reference evidence="3" key="1">
    <citation type="submission" date="2024-06" db="EMBL/GenBank/DDBJ databases">
        <title>Draft Genome Sequences of Epichloe bromicola Strains Isolated from Elymus ciliaris.</title>
        <authorList>
            <consortium name="Epichloe bromicola genome sequencing consortium"/>
            <person name="Miura A."/>
            <person name="Imano S."/>
            <person name="Ashida A."/>
            <person name="Sato I."/>
            <person name="Chiba S."/>
            <person name="Tanaka A."/>
            <person name="Camagna M."/>
            <person name="Takemoto D."/>
        </authorList>
    </citation>
    <scope>NUCLEOTIDE SEQUENCE [LARGE SCALE GENOMIC DNA]</scope>
    <source>
        <strain evidence="3">DP</strain>
    </source>
</reference>
<gene>
    <name evidence="2" type="primary">g1009</name>
    <name evidence="2" type="ORF">EsDP_00001009</name>
</gene>
<sequence length="388" mass="43673">MSRPALVPDPKSLSGIFKGAGGVELANCHVIMNTPDACTFHLHCDSALFQKHPKDLLVRLQTSDLADVASIQRLAYTRLPDLVPPILDVGDTLSANATKLHHCITPFYTDAVPLSNVWDMLERDQQHEMMDLIVSAVEKLQDFEHTEMCLGSNNNSRGFDNLKYGKGPADAPRRACTCDTKRLIYSIVGGINESSRLLETDDGIVLEPLLKGMVRLELTSSELEELQKQVVLCHMDLEPRNVLVKERPDNEGGRCRYDLVAIIDWEMAGFYPFAYERGIKDTALGSSNLSFSWYSLFKQKTCHLLPSEDCHGKLLQLLWFVSEARKRQLPRNVGVRVQAKWVNRESIQRAADPRQGWIRKTGCSAPRTFTKEDQESLEHEVLKELGLG</sequence>
<dbReference type="InterPro" id="IPR051678">
    <property type="entry name" value="AGP_Transferase"/>
</dbReference>
<proteinExistence type="predicted"/>
<dbReference type="Gene3D" id="3.90.1200.10">
    <property type="match status" value="1"/>
</dbReference>
<dbReference type="EMBL" id="BAAFGZ010000020">
    <property type="protein sequence ID" value="GAB0132577.1"/>
    <property type="molecule type" value="Genomic_DNA"/>
</dbReference>
<dbReference type="Proteomes" id="UP001562357">
    <property type="component" value="Unassembled WGS sequence"/>
</dbReference>